<reference evidence="1" key="1">
    <citation type="journal article" date="2020" name="Nature">
        <title>Giant virus diversity and host interactions through global metagenomics.</title>
        <authorList>
            <person name="Schulz F."/>
            <person name="Roux S."/>
            <person name="Paez-Espino D."/>
            <person name="Jungbluth S."/>
            <person name="Walsh D.A."/>
            <person name="Denef V.J."/>
            <person name="McMahon K.D."/>
            <person name="Konstantinidis K.T."/>
            <person name="Eloe-Fadrosh E.A."/>
            <person name="Kyrpides N.C."/>
            <person name="Woyke T."/>
        </authorList>
    </citation>
    <scope>NUCLEOTIDE SEQUENCE</scope>
    <source>
        <strain evidence="1">GVMAG-M-3300009182-78</strain>
    </source>
</reference>
<dbReference type="AlphaFoldDB" id="A0A6C0B024"/>
<dbReference type="PANTHER" id="PTHR33594:SF1">
    <property type="entry name" value="HD_PDEASE DOMAIN-CONTAINING PROTEIN"/>
    <property type="match status" value="1"/>
</dbReference>
<sequence length="216" mass="25626">MAAHITFLSKLFYFVMLMSKKYNIDDSHGLTHSMEVLQYANKIYEKESIEYPLLKEHEKMIYISAVLHDMCDKKYMDEKKGLKEIEQFLSDEDKCSVIELNIIKEIISTMSYSKVKKDGFPTLGCYQRAYHVVREADLMAAYNFDRCIMYKMNKNNGNFDDAYINAKELFENRVLKHNEDSLFLCSYSKDESVQLHNLALQRMTFWKHMIRNKNLL</sequence>
<name>A0A6C0B024_9ZZZZ</name>
<dbReference type="SUPFAM" id="SSF109604">
    <property type="entry name" value="HD-domain/PDEase-like"/>
    <property type="match status" value="1"/>
</dbReference>
<proteinExistence type="predicted"/>
<dbReference type="PANTHER" id="PTHR33594">
    <property type="entry name" value="SUPERFAMILY HYDROLASE, PUTATIVE (AFU_ORTHOLOGUE AFUA_1G03035)-RELATED"/>
    <property type="match status" value="1"/>
</dbReference>
<evidence type="ECO:0000313" key="1">
    <source>
        <dbReference type="EMBL" id="QHS85406.1"/>
    </source>
</evidence>
<accession>A0A6C0B024</accession>
<dbReference type="Gene3D" id="1.10.3210.10">
    <property type="entry name" value="Hypothetical protein af1432"/>
    <property type="match status" value="1"/>
</dbReference>
<organism evidence="1">
    <name type="scientific">viral metagenome</name>
    <dbReference type="NCBI Taxonomy" id="1070528"/>
    <lineage>
        <taxon>unclassified sequences</taxon>
        <taxon>metagenomes</taxon>
        <taxon>organismal metagenomes</taxon>
    </lineage>
</organism>
<dbReference type="EMBL" id="MN739043">
    <property type="protein sequence ID" value="QHS85406.1"/>
    <property type="molecule type" value="Genomic_DNA"/>
</dbReference>
<evidence type="ECO:0008006" key="2">
    <source>
        <dbReference type="Google" id="ProtNLM"/>
    </source>
</evidence>
<protein>
    <recommendedName>
        <fullName evidence="2">HD domain-containing protein</fullName>
    </recommendedName>
</protein>